<dbReference type="PANTHER" id="PTHR46268">
    <property type="entry name" value="STRESS RESPONSE PROTEIN NHAX"/>
    <property type="match status" value="1"/>
</dbReference>
<evidence type="ECO:0000313" key="3">
    <source>
        <dbReference type="EMBL" id="OIN59461.1"/>
    </source>
</evidence>
<dbReference type="RefSeq" id="WP_071503143.1">
    <property type="nucleotide sequence ID" value="NZ_MORL01000004.1"/>
</dbReference>
<proteinExistence type="inferred from homology"/>
<dbReference type="AlphaFoldDB" id="A0A1S2VL15"/>
<dbReference type="PRINTS" id="PR01438">
    <property type="entry name" value="UNVRSLSTRESS"/>
</dbReference>
<dbReference type="Proteomes" id="UP000181790">
    <property type="component" value="Unassembled WGS sequence"/>
</dbReference>
<dbReference type="OrthoDB" id="1522603at2"/>
<name>A0A1S2VL15_9BACT</name>
<dbReference type="PANTHER" id="PTHR46268:SF6">
    <property type="entry name" value="UNIVERSAL STRESS PROTEIN UP12"/>
    <property type="match status" value="1"/>
</dbReference>
<dbReference type="CDD" id="cd00293">
    <property type="entry name" value="USP-like"/>
    <property type="match status" value="2"/>
</dbReference>
<feature type="domain" description="UspA" evidence="2">
    <location>
        <begin position="1"/>
        <end position="145"/>
    </location>
</feature>
<comment type="caution">
    <text evidence="3">The sequence shown here is derived from an EMBL/GenBank/DDBJ whole genome shotgun (WGS) entry which is preliminary data.</text>
</comment>
<feature type="domain" description="UspA" evidence="2">
    <location>
        <begin position="155"/>
        <end position="277"/>
    </location>
</feature>
<dbReference type="EMBL" id="MORL01000004">
    <property type="protein sequence ID" value="OIN59461.1"/>
    <property type="molecule type" value="Genomic_DNA"/>
</dbReference>
<sequence>MKTILVPTDLSEYAKNALRVAAEVALRNNSRILLLNSNELPVYSNPLGEYNPYDRAFDEQYQQEVRNSLQAAADTLKGDARFADLAIETAVEPGSLVSLIENTIDDKQVDLVIMGTHGASGMQEILIGSNTQKVTRYATCPVLSIPLSFSKSGFANVVFPTTLLPDQAVAFRQLAAFQKQFNFNVSLLYLNDPASLKADDVVEQRALAMAEAVGLQHVEVFASAENVFNEEDAILRFASEQKADLIAMGTHQRTGLSHLIFGSITEDTINHTTIPVLGIPLH</sequence>
<comment type="similarity">
    <text evidence="1">Belongs to the universal stress protein A family.</text>
</comment>
<dbReference type="InterPro" id="IPR006015">
    <property type="entry name" value="Universal_stress_UspA"/>
</dbReference>
<gene>
    <name evidence="3" type="ORF">BLX24_10860</name>
</gene>
<evidence type="ECO:0000256" key="1">
    <source>
        <dbReference type="ARBA" id="ARBA00008791"/>
    </source>
</evidence>
<evidence type="ECO:0000259" key="2">
    <source>
        <dbReference type="Pfam" id="PF00582"/>
    </source>
</evidence>
<dbReference type="InterPro" id="IPR014729">
    <property type="entry name" value="Rossmann-like_a/b/a_fold"/>
</dbReference>
<reference evidence="3 4" key="1">
    <citation type="submission" date="2016-10" db="EMBL/GenBank/DDBJ databases">
        <title>Arsenicibacter rosenii gen. nov., sp. nov., an efficient arsenic-methylating bacterium isolated from an arsenic-contaminated paddy soil.</title>
        <authorList>
            <person name="Huang K."/>
        </authorList>
    </citation>
    <scope>NUCLEOTIDE SEQUENCE [LARGE SCALE GENOMIC DNA]</scope>
    <source>
        <strain evidence="3 4">SM-1</strain>
    </source>
</reference>
<dbReference type="Gene3D" id="3.40.50.620">
    <property type="entry name" value="HUPs"/>
    <property type="match status" value="2"/>
</dbReference>
<organism evidence="3 4">
    <name type="scientific">Arsenicibacter rosenii</name>
    <dbReference type="NCBI Taxonomy" id="1750698"/>
    <lineage>
        <taxon>Bacteria</taxon>
        <taxon>Pseudomonadati</taxon>
        <taxon>Bacteroidota</taxon>
        <taxon>Cytophagia</taxon>
        <taxon>Cytophagales</taxon>
        <taxon>Spirosomataceae</taxon>
        <taxon>Arsenicibacter</taxon>
    </lineage>
</organism>
<dbReference type="SUPFAM" id="SSF52402">
    <property type="entry name" value="Adenine nucleotide alpha hydrolases-like"/>
    <property type="match status" value="2"/>
</dbReference>
<accession>A0A1S2VL15</accession>
<protein>
    <recommendedName>
        <fullName evidence="2">UspA domain-containing protein</fullName>
    </recommendedName>
</protein>
<dbReference type="InterPro" id="IPR006016">
    <property type="entry name" value="UspA"/>
</dbReference>
<dbReference type="Pfam" id="PF00582">
    <property type="entry name" value="Usp"/>
    <property type="match status" value="2"/>
</dbReference>
<evidence type="ECO:0000313" key="4">
    <source>
        <dbReference type="Proteomes" id="UP000181790"/>
    </source>
</evidence>
<keyword evidence="4" id="KW-1185">Reference proteome</keyword>